<accession>A0A5C5WS17</accession>
<reference evidence="6 7" key="1">
    <citation type="submission" date="2019-02" db="EMBL/GenBank/DDBJ databases">
        <title>Deep-cultivation of Planctomycetes and their phenomic and genomic characterization uncovers novel biology.</title>
        <authorList>
            <person name="Wiegand S."/>
            <person name="Jogler M."/>
            <person name="Boedeker C."/>
            <person name="Pinto D."/>
            <person name="Vollmers J."/>
            <person name="Rivas-Marin E."/>
            <person name="Kohn T."/>
            <person name="Peeters S.H."/>
            <person name="Heuer A."/>
            <person name="Rast P."/>
            <person name="Oberbeckmann S."/>
            <person name="Bunk B."/>
            <person name="Jeske O."/>
            <person name="Meyerdierks A."/>
            <person name="Storesund J.E."/>
            <person name="Kallscheuer N."/>
            <person name="Luecker S."/>
            <person name="Lage O.M."/>
            <person name="Pohl T."/>
            <person name="Merkel B.J."/>
            <person name="Hornburger P."/>
            <person name="Mueller R.-W."/>
            <person name="Bruemmer F."/>
            <person name="Labrenz M."/>
            <person name="Spormann A.M."/>
            <person name="Op Den Camp H."/>
            <person name="Overmann J."/>
            <person name="Amann R."/>
            <person name="Jetten M.S.M."/>
            <person name="Mascher T."/>
            <person name="Medema M.H."/>
            <person name="Devos D.P."/>
            <person name="Kaster A.-K."/>
            <person name="Ovreas L."/>
            <person name="Rohde M."/>
            <person name="Galperin M.Y."/>
            <person name="Jogler C."/>
        </authorList>
    </citation>
    <scope>NUCLEOTIDE SEQUENCE [LARGE SCALE GENOMIC DNA]</scope>
    <source>
        <strain evidence="6 7">Pla22</strain>
    </source>
</reference>
<dbReference type="InterPro" id="IPR002781">
    <property type="entry name" value="TM_pro_TauE-like"/>
</dbReference>
<dbReference type="PANTHER" id="PTHR43701:SF5">
    <property type="entry name" value="MEMBRANE TRANSPORTER PROTEIN-RELATED"/>
    <property type="match status" value="1"/>
</dbReference>
<evidence type="ECO:0000313" key="7">
    <source>
        <dbReference type="Proteomes" id="UP000316598"/>
    </source>
</evidence>
<feature type="transmembrane region" description="Helical" evidence="5">
    <location>
        <begin position="96"/>
        <end position="115"/>
    </location>
</feature>
<gene>
    <name evidence="6" type="ORF">Pla22_05830</name>
</gene>
<dbReference type="RefSeq" id="WP_146513248.1">
    <property type="nucleotide sequence ID" value="NZ_SJPI01000001.1"/>
</dbReference>
<feature type="transmembrane region" description="Helical" evidence="5">
    <location>
        <begin position="202"/>
        <end position="220"/>
    </location>
</feature>
<feature type="transmembrane region" description="Helical" evidence="5">
    <location>
        <begin position="6"/>
        <end position="34"/>
    </location>
</feature>
<evidence type="ECO:0000256" key="1">
    <source>
        <dbReference type="ARBA" id="ARBA00004141"/>
    </source>
</evidence>
<sequence>MDLNLVTLVVLFFAVGAIYSAAGFGGGSSYLAILSYALTNFSEMRTLALVCNLVVVTGSVWLFWKQGHVIAKRVIPLVAISVPASFLAAQMRFSQATFFGLLGATLVTASLAMLIQPKRTDHNRRVASWWDEAAIGGGIGFLSGLVGIGGGIFLSPMLHLLRWDTAKRIAATASVFILVNSLAGLAGLLVSDQFQIGDVNRLWLLVAVLGGGQLGVRFCLSQVAATRIQSLTAVLVMIAGVRILWRVV</sequence>
<keyword evidence="2 5" id="KW-0812">Transmembrane</keyword>
<evidence type="ECO:0000256" key="2">
    <source>
        <dbReference type="ARBA" id="ARBA00022692"/>
    </source>
</evidence>
<comment type="caution">
    <text evidence="6">The sequence shown here is derived from an EMBL/GenBank/DDBJ whole genome shotgun (WGS) entry which is preliminary data.</text>
</comment>
<protein>
    <recommendedName>
        <fullName evidence="5">Probable membrane transporter protein</fullName>
    </recommendedName>
</protein>
<dbReference type="OrthoDB" id="560496at2"/>
<keyword evidence="3 5" id="KW-1133">Transmembrane helix</keyword>
<evidence type="ECO:0000256" key="3">
    <source>
        <dbReference type="ARBA" id="ARBA00022989"/>
    </source>
</evidence>
<dbReference type="InterPro" id="IPR051598">
    <property type="entry name" value="TSUP/Inactive_protease-like"/>
</dbReference>
<dbReference type="GO" id="GO:0005886">
    <property type="term" value="C:plasma membrane"/>
    <property type="evidence" value="ECO:0007669"/>
    <property type="project" value="UniProtKB-SubCell"/>
</dbReference>
<organism evidence="6 7">
    <name type="scientific">Rubripirellula amarantea</name>
    <dbReference type="NCBI Taxonomy" id="2527999"/>
    <lineage>
        <taxon>Bacteria</taxon>
        <taxon>Pseudomonadati</taxon>
        <taxon>Planctomycetota</taxon>
        <taxon>Planctomycetia</taxon>
        <taxon>Pirellulales</taxon>
        <taxon>Pirellulaceae</taxon>
        <taxon>Rubripirellula</taxon>
    </lineage>
</organism>
<keyword evidence="5" id="KW-1003">Cell membrane</keyword>
<dbReference type="PANTHER" id="PTHR43701">
    <property type="entry name" value="MEMBRANE TRANSPORTER PROTEIN MJ0441-RELATED"/>
    <property type="match status" value="1"/>
</dbReference>
<name>A0A5C5WS17_9BACT</name>
<feature type="transmembrane region" description="Helical" evidence="5">
    <location>
        <begin position="70"/>
        <end position="89"/>
    </location>
</feature>
<feature type="transmembrane region" description="Helical" evidence="5">
    <location>
        <begin position="169"/>
        <end position="190"/>
    </location>
</feature>
<feature type="transmembrane region" description="Helical" evidence="5">
    <location>
        <begin position="46"/>
        <end position="64"/>
    </location>
</feature>
<keyword evidence="4 5" id="KW-0472">Membrane</keyword>
<feature type="transmembrane region" description="Helical" evidence="5">
    <location>
        <begin position="135"/>
        <end position="157"/>
    </location>
</feature>
<proteinExistence type="inferred from homology"/>
<dbReference type="Proteomes" id="UP000316598">
    <property type="component" value="Unassembled WGS sequence"/>
</dbReference>
<comment type="subcellular location">
    <subcellularLocation>
        <location evidence="5">Cell membrane</location>
        <topology evidence="5">Multi-pass membrane protein</topology>
    </subcellularLocation>
    <subcellularLocation>
        <location evidence="1">Membrane</location>
        <topology evidence="1">Multi-pass membrane protein</topology>
    </subcellularLocation>
</comment>
<comment type="similarity">
    <text evidence="5">Belongs to the 4-toluene sulfonate uptake permease (TSUP) (TC 2.A.102) family.</text>
</comment>
<evidence type="ECO:0000256" key="4">
    <source>
        <dbReference type="ARBA" id="ARBA00023136"/>
    </source>
</evidence>
<dbReference type="Pfam" id="PF01925">
    <property type="entry name" value="TauE"/>
    <property type="match status" value="1"/>
</dbReference>
<dbReference type="EMBL" id="SJPI01000001">
    <property type="protein sequence ID" value="TWT52955.1"/>
    <property type="molecule type" value="Genomic_DNA"/>
</dbReference>
<feature type="transmembrane region" description="Helical" evidence="5">
    <location>
        <begin position="227"/>
        <end position="245"/>
    </location>
</feature>
<keyword evidence="7" id="KW-1185">Reference proteome</keyword>
<dbReference type="AlphaFoldDB" id="A0A5C5WS17"/>
<evidence type="ECO:0000256" key="5">
    <source>
        <dbReference type="RuleBase" id="RU363041"/>
    </source>
</evidence>
<evidence type="ECO:0000313" key="6">
    <source>
        <dbReference type="EMBL" id="TWT52955.1"/>
    </source>
</evidence>